<dbReference type="PANTHER" id="PTHR21451">
    <property type="entry name" value="HISTONE H3 METHYLTRANSFERASE"/>
    <property type="match status" value="1"/>
</dbReference>
<dbReference type="Gene3D" id="3.40.50.150">
    <property type="entry name" value="Vaccinia Virus protein VP39"/>
    <property type="match status" value="1"/>
</dbReference>
<dbReference type="PANTHER" id="PTHR21451:SF19">
    <property type="entry name" value="ACTIVATED IN BLOCKED UNFOLDED PROTEIN RESPONSE"/>
    <property type="match status" value="1"/>
</dbReference>
<proteinExistence type="predicted"/>
<comment type="catalytic activity">
    <reaction evidence="5">
        <text>L-lysyl(79)-[histone H3] + 3 S-adenosyl-L-methionine = N(6),N(6),N(6)-trimethyl-L-lysyl(79)-[histone H3] + 3 S-adenosyl-L-homocysteine + 3 H(+)</text>
        <dbReference type="Rhea" id="RHEA:60328"/>
        <dbReference type="Rhea" id="RHEA-COMP:15549"/>
        <dbReference type="Rhea" id="RHEA-COMP:15552"/>
        <dbReference type="ChEBI" id="CHEBI:15378"/>
        <dbReference type="ChEBI" id="CHEBI:29969"/>
        <dbReference type="ChEBI" id="CHEBI:57856"/>
        <dbReference type="ChEBI" id="CHEBI:59789"/>
        <dbReference type="ChEBI" id="CHEBI:61961"/>
        <dbReference type="EC" id="2.1.1.360"/>
    </reaction>
</comment>
<dbReference type="EMBL" id="BRYA01000583">
    <property type="protein sequence ID" value="GMI24388.1"/>
    <property type="molecule type" value="Genomic_DNA"/>
</dbReference>
<sequence>MSAAGLADLFSLYSAFPLLASASFSADSPASSGSSTSLSLTTDSLSTEPALLLKAFSSIFSDNESSWEAAQTISRNAREEIGLPNTASLGYGEILPESVFTIMCEIKDVHGLERGGVVYDLGSGSGRVLFAACLAHDFRLSKGIEFIESLHNAALRNKNRWEEHDVVTPEEGGPVDRVEFDFLKGDITKITSRALSPAPTVLFCHATLFDDDLFDCVQVISENCNPGTFFVMITKPLRTVNSTGMVTGIETLSYKQYRMSWGHTTVYLQRRMKTNE</sequence>
<evidence type="ECO:0000256" key="1">
    <source>
        <dbReference type="ARBA" id="ARBA00012190"/>
    </source>
</evidence>
<dbReference type="InterPro" id="IPR029063">
    <property type="entry name" value="SAM-dependent_MTases_sf"/>
</dbReference>
<dbReference type="EC" id="2.1.1.360" evidence="1"/>
<keyword evidence="3" id="KW-0156">Chromatin regulator</keyword>
<evidence type="ECO:0000256" key="3">
    <source>
        <dbReference type="ARBA" id="ARBA00022853"/>
    </source>
</evidence>
<keyword evidence="9" id="KW-1185">Reference proteome</keyword>
<evidence type="ECO:0000256" key="4">
    <source>
        <dbReference type="ARBA" id="ARBA00029821"/>
    </source>
</evidence>
<organism evidence="8 9">
    <name type="scientific">Triparma columacea</name>
    <dbReference type="NCBI Taxonomy" id="722753"/>
    <lineage>
        <taxon>Eukaryota</taxon>
        <taxon>Sar</taxon>
        <taxon>Stramenopiles</taxon>
        <taxon>Ochrophyta</taxon>
        <taxon>Bolidophyceae</taxon>
        <taxon>Parmales</taxon>
        <taxon>Triparmaceae</taxon>
        <taxon>Triparma</taxon>
    </lineage>
</organism>
<evidence type="ECO:0000313" key="9">
    <source>
        <dbReference type="Proteomes" id="UP001165065"/>
    </source>
</evidence>
<dbReference type="OrthoDB" id="443402at2759"/>
<feature type="domain" description="DOT1" evidence="7">
    <location>
        <begin position="90"/>
        <end position="243"/>
    </location>
</feature>
<dbReference type="InterPro" id="IPR025789">
    <property type="entry name" value="DOT1_dom"/>
</dbReference>
<comment type="caution">
    <text evidence="8">The sequence shown here is derived from an EMBL/GenBank/DDBJ whole genome shotgun (WGS) entry which is preliminary data.</text>
</comment>
<evidence type="ECO:0000259" key="7">
    <source>
        <dbReference type="Pfam" id="PF08123"/>
    </source>
</evidence>
<dbReference type="Pfam" id="PF08123">
    <property type="entry name" value="DOT1"/>
    <property type="match status" value="1"/>
</dbReference>
<keyword evidence="6" id="KW-0732">Signal</keyword>
<dbReference type="GO" id="GO:0051726">
    <property type="term" value="P:regulation of cell cycle"/>
    <property type="evidence" value="ECO:0007669"/>
    <property type="project" value="InterPro"/>
</dbReference>
<dbReference type="GO" id="GO:0140956">
    <property type="term" value="F:histone H3K79 trimethyltransferase activity"/>
    <property type="evidence" value="ECO:0007669"/>
    <property type="project" value="UniProtKB-EC"/>
</dbReference>
<feature type="chain" id="PRO_5040823988" description="Histone-lysine N-methyltransferase, H3 lysine-79 specific" evidence="6">
    <location>
        <begin position="23"/>
        <end position="276"/>
    </location>
</feature>
<accession>A0A9W7FZF9</accession>
<evidence type="ECO:0000313" key="8">
    <source>
        <dbReference type="EMBL" id="GMI24388.1"/>
    </source>
</evidence>
<gene>
    <name evidence="8" type="ORF">TrCOL_g4093</name>
</gene>
<dbReference type="SUPFAM" id="SSF53335">
    <property type="entry name" value="S-adenosyl-L-methionine-dependent methyltransferases"/>
    <property type="match status" value="1"/>
</dbReference>
<protein>
    <recommendedName>
        <fullName evidence="2">Histone-lysine N-methyltransferase, H3 lysine-79 specific</fullName>
        <ecNumber evidence="1">2.1.1.360</ecNumber>
    </recommendedName>
    <alternativeName>
        <fullName evidence="4">Histone H3-K79 methyltransferase</fullName>
    </alternativeName>
</protein>
<evidence type="ECO:0000256" key="5">
    <source>
        <dbReference type="ARBA" id="ARBA00047770"/>
    </source>
</evidence>
<evidence type="ECO:0000256" key="2">
    <source>
        <dbReference type="ARBA" id="ARBA00020987"/>
    </source>
</evidence>
<dbReference type="Proteomes" id="UP001165065">
    <property type="component" value="Unassembled WGS sequence"/>
</dbReference>
<dbReference type="InterPro" id="IPR030445">
    <property type="entry name" value="H3-K79_meTrfase"/>
</dbReference>
<feature type="signal peptide" evidence="6">
    <location>
        <begin position="1"/>
        <end position="22"/>
    </location>
</feature>
<evidence type="ECO:0000256" key="6">
    <source>
        <dbReference type="SAM" id="SignalP"/>
    </source>
</evidence>
<name>A0A9W7FZF9_9STRA</name>
<dbReference type="AlphaFoldDB" id="A0A9W7FZF9"/>
<reference evidence="9" key="1">
    <citation type="journal article" date="2023" name="Commun. Biol.">
        <title>Genome analysis of Parmales, the sister group of diatoms, reveals the evolutionary specialization of diatoms from phago-mixotrophs to photoautotrophs.</title>
        <authorList>
            <person name="Ban H."/>
            <person name="Sato S."/>
            <person name="Yoshikawa S."/>
            <person name="Yamada K."/>
            <person name="Nakamura Y."/>
            <person name="Ichinomiya M."/>
            <person name="Sato N."/>
            <person name="Blanc-Mathieu R."/>
            <person name="Endo H."/>
            <person name="Kuwata A."/>
            <person name="Ogata H."/>
        </authorList>
    </citation>
    <scope>NUCLEOTIDE SEQUENCE [LARGE SCALE GENOMIC DNA]</scope>
</reference>